<proteinExistence type="predicted"/>
<name>A0A8J7AV15_9CYAN</name>
<dbReference type="Proteomes" id="UP000636505">
    <property type="component" value="Unassembled WGS sequence"/>
</dbReference>
<dbReference type="InterPro" id="IPR013783">
    <property type="entry name" value="Ig-like_fold"/>
</dbReference>
<dbReference type="RefSeq" id="WP_193904664.1">
    <property type="nucleotide sequence ID" value="NZ_JADEXG010000002.1"/>
</dbReference>
<dbReference type="InterPro" id="IPR050643">
    <property type="entry name" value="Periplasmic_pilus_chap"/>
</dbReference>
<dbReference type="GO" id="GO:0071555">
    <property type="term" value="P:cell wall organization"/>
    <property type="evidence" value="ECO:0007669"/>
    <property type="project" value="InterPro"/>
</dbReference>
<dbReference type="PANTHER" id="PTHR30251:SF4">
    <property type="entry name" value="SLR1668 PROTEIN"/>
    <property type="match status" value="1"/>
</dbReference>
<dbReference type="PANTHER" id="PTHR30251">
    <property type="entry name" value="PILUS ASSEMBLY CHAPERONE"/>
    <property type="match status" value="1"/>
</dbReference>
<reference evidence="2" key="1">
    <citation type="submission" date="2020-10" db="EMBL/GenBank/DDBJ databases">
        <authorList>
            <person name="Castelo-Branco R."/>
            <person name="Eusebio N."/>
            <person name="Adriana R."/>
            <person name="Vieira A."/>
            <person name="Brugerolle De Fraissinette N."/>
            <person name="Rezende De Castro R."/>
            <person name="Schneider M.P."/>
            <person name="Vasconcelos V."/>
            <person name="Leao P.N."/>
        </authorList>
    </citation>
    <scope>NUCLEOTIDE SEQUENCE</scope>
    <source>
        <strain evidence="2">LEGE 07310</strain>
    </source>
</reference>
<comment type="caution">
    <text evidence="2">The sequence shown here is derived from an EMBL/GenBank/DDBJ whole genome shotgun (WGS) entry which is preliminary data.</text>
</comment>
<dbReference type="GO" id="GO:0030288">
    <property type="term" value="C:outer membrane-bounded periplasmic space"/>
    <property type="evidence" value="ECO:0007669"/>
    <property type="project" value="InterPro"/>
</dbReference>
<organism evidence="2 3">
    <name type="scientific">Vasconcelosia minhoensis LEGE 07310</name>
    <dbReference type="NCBI Taxonomy" id="915328"/>
    <lineage>
        <taxon>Bacteria</taxon>
        <taxon>Bacillati</taxon>
        <taxon>Cyanobacteriota</taxon>
        <taxon>Cyanophyceae</taxon>
        <taxon>Nodosilineales</taxon>
        <taxon>Cymatolegaceae</taxon>
        <taxon>Vasconcelosia</taxon>
        <taxon>Vasconcelosia minhoensis</taxon>
    </lineage>
</organism>
<evidence type="ECO:0000313" key="3">
    <source>
        <dbReference type="Proteomes" id="UP000636505"/>
    </source>
</evidence>
<dbReference type="InterPro" id="IPR008962">
    <property type="entry name" value="PapD-like_sf"/>
</dbReference>
<evidence type="ECO:0000313" key="2">
    <source>
        <dbReference type="EMBL" id="MBE9076002.1"/>
    </source>
</evidence>
<keyword evidence="3" id="KW-1185">Reference proteome</keyword>
<dbReference type="EMBL" id="JADEXG010000002">
    <property type="protein sequence ID" value="MBE9076002.1"/>
    <property type="molecule type" value="Genomic_DNA"/>
</dbReference>
<sequence>MKGLFQTAIAALFLTLAYVNPTLAFQLKPISQVFAPIGNEATRSYTVINDSDERIAVEVSVVERSMAIDGQETYNLADEDFLIYPPQMILEPQTVQTVRVTWLGDPEPSQELAYRLVAEQLPISLVAPDQQAARPTGSVQILLRYLGSFYIRPTGATANVQLDSVEAITNAGGEAQVAITLSNQGTASTHLRNLQVTLTAQETPVTLGPDQLEGMVGQVILAGHQRRFVIPRPANLPNGPISATFQYQPRE</sequence>
<dbReference type="InterPro" id="IPR016147">
    <property type="entry name" value="Pili_assmbl_chaperone_N"/>
</dbReference>
<evidence type="ECO:0000259" key="1">
    <source>
        <dbReference type="Pfam" id="PF00345"/>
    </source>
</evidence>
<accession>A0A8J7AV15</accession>
<dbReference type="Gene3D" id="2.60.40.10">
    <property type="entry name" value="Immunoglobulins"/>
    <property type="match status" value="1"/>
</dbReference>
<gene>
    <name evidence="2" type="ORF">IQ241_01605</name>
</gene>
<feature type="domain" description="Pili assembly chaperone N-terminal" evidence="1">
    <location>
        <begin position="40"/>
        <end position="155"/>
    </location>
</feature>
<dbReference type="AlphaFoldDB" id="A0A8J7AV15"/>
<dbReference type="SUPFAM" id="SSF49354">
    <property type="entry name" value="PapD-like"/>
    <property type="match status" value="1"/>
</dbReference>
<protein>
    <submittedName>
        <fullName evidence="2">Molecular chaperone</fullName>
    </submittedName>
</protein>
<dbReference type="Pfam" id="PF00345">
    <property type="entry name" value="PapD_N"/>
    <property type="match status" value="1"/>
</dbReference>